<reference evidence="3" key="1">
    <citation type="submission" date="2020-12" db="EMBL/GenBank/DDBJ databases">
        <authorList>
            <person name="Huq M.A."/>
        </authorList>
    </citation>
    <scope>NUCLEOTIDE SEQUENCE</scope>
    <source>
        <strain evidence="3">MAHUQ-46</strain>
    </source>
</reference>
<keyword evidence="4" id="KW-1185">Reference proteome</keyword>
<accession>A0A934J4D1</accession>
<dbReference type="InterPro" id="IPR002881">
    <property type="entry name" value="DUF58"/>
</dbReference>
<comment type="caution">
    <text evidence="3">The sequence shown here is derived from an EMBL/GenBank/DDBJ whole genome shotgun (WGS) entry which is preliminary data.</text>
</comment>
<evidence type="ECO:0000313" key="4">
    <source>
        <dbReference type="Proteomes" id="UP000640274"/>
    </source>
</evidence>
<gene>
    <name evidence="3" type="ORF">JFN88_17800</name>
</gene>
<dbReference type="Proteomes" id="UP000640274">
    <property type="component" value="Unassembled WGS sequence"/>
</dbReference>
<proteinExistence type="predicted"/>
<keyword evidence="1" id="KW-0472">Membrane</keyword>
<dbReference type="PANTHER" id="PTHR34351:SF2">
    <property type="entry name" value="DUF58 DOMAIN-CONTAINING PROTEIN"/>
    <property type="match status" value="1"/>
</dbReference>
<protein>
    <submittedName>
        <fullName evidence="3">DUF58 domain-containing protein</fullName>
    </submittedName>
</protein>
<sequence>MNSSHTHTPNVRWWVVASIYLSALVFLLFQGGKASLMVFLILNVLLLYLGLGRWSGIKRVQGERRVMHNNSASPSLTAGSRLEVQLRVKIPGYWPIPYVLLRERLVRQGGKDLPFEVSFVPDFKRSGTVNYLTPPLQRGNYHFSQTLCSTKDIFGLIEHTGEFSSEDSFRVLPKTVAIRSWSQLRLGMRGPYSHTAAARSSKETTQINGVRDYLYGDRLSRIHWNATARTGKWKSKEFEREAMPRSIVVLDRSSVVYNRPELFELAVSTAASLFDFGLRNENAMGFVSVGLQPELWEPRSTFDHRSDIMNHLVGVASNARLPLFQALQQADSSMPQGSLAIIVSPQGGEPVIRAMQLLDRKGLVPCLVYMDSTVDSAAADEQWQQFILRKGWSFYKVKSLQELPAVLEGGGQRAYTV</sequence>
<evidence type="ECO:0000259" key="2">
    <source>
        <dbReference type="Pfam" id="PF01882"/>
    </source>
</evidence>
<dbReference type="EMBL" id="JAELUP010000103">
    <property type="protein sequence ID" value="MBJ6363059.1"/>
    <property type="molecule type" value="Genomic_DNA"/>
</dbReference>
<dbReference type="PANTHER" id="PTHR34351">
    <property type="entry name" value="SLR1927 PROTEIN-RELATED"/>
    <property type="match status" value="1"/>
</dbReference>
<feature type="transmembrane region" description="Helical" evidence="1">
    <location>
        <begin position="36"/>
        <end position="55"/>
    </location>
</feature>
<feature type="transmembrane region" description="Helical" evidence="1">
    <location>
        <begin position="12"/>
        <end position="29"/>
    </location>
</feature>
<keyword evidence="1" id="KW-0812">Transmembrane</keyword>
<name>A0A934J4D1_9BACL</name>
<feature type="domain" description="DUF58" evidence="2">
    <location>
        <begin position="210"/>
        <end position="359"/>
    </location>
</feature>
<evidence type="ECO:0000313" key="3">
    <source>
        <dbReference type="EMBL" id="MBJ6363059.1"/>
    </source>
</evidence>
<keyword evidence="1" id="KW-1133">Transmembrane helix</keyword>
<dbReference type="AlphaFoldDB" id="A0A934J4D1"/>
<evidence type="ECO:0000256" key="1">
    <source>
        <dbReference type="SAM" id="Phobius"/>
    </source>
</evidence>
<dbReference type="Pfam" id="PF01882">
    <property type="entry name" value="DUF58"/>
    <property type="match status" value="1"/>
</dbReference>
<organism evidence="3 4">
    <name type="scientific">Paenibacillus roseus</name>
    <dbReference type="NCBI Taxonomy" id="2798579"/>
    <lineage>
        <taxon>Bacteria</taxon>
        <taxon>Bacillati</taxon>
        <taxon>Bacillota</taxon>
        <taxon>Bacilli</taxon>
        <taxon>Bacillales</taxon>
        <taxon>Paenibacillaceae</taxon>
        <taxon>Paenibacillus</taxon>
    </lineage>
</organism>
<dbReference type="RefSeq" id="WP_199020643.1">
    <property type="nucleotide sequence ID" value="NZ_JAELUP010000103.1"/>
</dbReference>